<dbReference type="Proteomes" id="UP000436006">
    <property type="component" value="Unassembled WGS sequence"/>
</dbReference>
<keyword evidence="2" id="KW-1185">Reference proteome</keyword>
<dbReference type="RefSeq" id="WP_157590927.1">
    <property type="nucleotide sequence ID" value="NZ_WPIN01000031.1"/>
</dbReference>
<evidence type="ECO:0000313" key="2">
    <source>
        <dbReference type="Proteomes" id="UP000436006"/>
    </source>
</evidence>
<gene>
    <name evidence="1" type="ORF">GO755_39320</name>
</gene>
<protein>
    <submittedName>
        <fullName evidence="1">Uncharacterized protein</fullName>
    </submittedName>
</protein>
<sequence length="81" mass="9031">MDSKATFSNAFGPQKDIEAGLLSLKNIGLSQADSIKLLIQVLNISLSEADKIVLNSATWKDYKNDTISLREAIYETWKDLQ</sequence>
<reference evidence="1 2" key="1">
    <citation type="submission" date="2019-12" db="EMBL/GenBank/DDBJ databases">
        <title>Spirosoma sp. HMF4905 genome sequencing and assembly.</title>
        <authorList>
            <person name="Kang H."/>
            <person name="Cha I."/>
            <person name="Kim H."/>
            <person name="Joh K."/>
        </authorList>
    </citation>
    <scope>NUCLEOTIDE SEQUENCE [LARGE SCALE GENOMIC DNA]</scope>
    <source>
        <strain evidence="1 2">HMF4905</strain>
    </source>
</reference>
<evidence type="ECO:0000313" key="1">
    <source>
        <dbReference type="EMBL" id="MVM36129.1"/>
    </source>
</evidence>
<comment type="caution">
    <text evidence="1">The sequence shown here is derived from an EMBL/GenBank/DDBJ whole genome shotgun (WGS) entry which is preliminary data.</text>
</comment>
<accession>A0A7K1SQR5</accession>
<name>A0A7K1SQR5_9BACT</name>
<organism evidence="1 2">
    <name type="scientific">Spirosoma arboris</name>
    <dbReference type="NCBI Taxonomy" id="2682092"/>
    <lineage>
        <taxon>Bacteria</taxon>
        <taxon>Pseudomonadati</taxon>
        <taxon>Bacteroidota</taxon>
        <taxon>Cytophagia</taxon>
        <taxon>Cytophagales</taxon>
        <taxon>Cytophagaceae</taxon>
        <taxon>Spirosoma</taxon>
    </lineage>
</organism>
<dbReference type="EMBL" id="WPIN01000031">
    <property type="protein sequence ID" value="MVM36129.1"/>
    <property type="molecule type" value="Genomic_DNA"/>
</dbReference>
<dbReference type="AlphaFoldDB" id="A0A7K1SQR5"/>
<proteinExistence type="predicted"/>